<evidence type="ECO:0000259" key="1">
    <source>
        <dbReference type="Pfam" id="PF03572"/>
    </source>
</evidence>
<keyword evidence="3" id="KW-1185">Reference proteome</keyword>
<evidence type="ECO:0000313" key="2">
    <source>
        <dbReference type="EMBL" id="MFD1030256.1"/>
    </source>
</evidence>
<dbReference type="SUPFAM" id="SSF52096">
    <property type="entry name" value="ClpP/crotonase"/>
    <property type="match status" value="1"/>
</dbReference>
<dbReference type="PANTHER" id="PTHR32060:SF30">
    <property type="entry name" value="CARBOXY-TERMINAL PROCESSING PROTEASE CTPA"/>
    <property type="match status" value="1"/>
</dbReference>
<dbReference type="PANTHER" id="PTHR32060">
    <property type="entry name" value="TAIL-SPECIFIC PROTEASE"/>
    <property type="match status" value="1"/>
</dbReference>
<name>A0ABW3LA37_9BACL</name>
<feature type="domain" description="Tail specific protease" evidence="1">
    <location>
        <begin position="174"/>
        <end position="385"/>
    </location>
</feature>
<dbReference type="Pfam" id="PF03572">
    <property type="entry name" value="Peptidase_S41"/>
    <property type="match status" value="1"/>
</dbReference>
<dbReference type="Proteomes" id="UP001597109">
    <property type="component" value="Unassembled WGS sequence"/>
</dbReference>
<gene>
    <name evidence="2" type="ORF">ACFQ1X_02240</name>
</gene>
<sequence length="416" mass="48381">MFKKKEIFNDIIQIMKMDYSGAAEKKDMNRPEEYLITDDMPDRDFIETIQSYLLDFKDGHLSFNAKDAVIPNLGFRARRYQNELYVTESTEELRLQKGDEILEIDGLTVEDFGNHHSKVLEDTVLDRQFWNVALRRAKELTVLRDEVKFTLPLATYERTPYTPSYTLEKLNPDTVYMKLTDFGQEKPILDLLDKHKEDFNRSTNLIIDVRVNYGGNDLFYFPLLDYVFEGPTPFKSLFNKDEVMYTNYTERNCRLWTNELKGYLAQELDAETEKWAHGEIELFEKNKGKGLQTVQEEMDYTIQGQAAPQNVYVLTDVTCGSSGDTFASNVKKSPKVKVVGRPTMGIVDFCNVVNVDYGDYEFGYSISKMHENYYTNETGVKPDIDIPWTPRHLEEDVDLKYVLEEIESKPIVAKRV</sequence>
<reference evidence="3" key="1">
    <citation type="journal article" date="2019" name="Int. J. Syst. Evol. Microbiol.">
        <title>The Global Catalogue of Microorganisms (GCM) 10K type strain sequencing project: providing services to taxonomists for standard genome sequencing and annotation.</title>
        <authorList>
            <consortium name="The Broad Institute Genomics Platform"/>
            <consortium name="The Broad Institute Genome Sequencing Center for Infectious Disease"/>
            <person name="Wu L."/>
            <person name="Ma J."/>
        </authorList>
    </citation>
    <scope>NUCLEOTIDE SEQUENCE [LARGE SCALE GENOMIC DNA]</scope>
    <source>
        <strain evidence="3">CCUG 56756</strain>
    </source>
</reference>
<protein>
    <submittedName>
        <fullName evidence="2">S41 family peptidase</fullName>
    </submittedName>
</protein>
<comment type="caution">
    <text evidence="2">The sequence shown here is derived from an EMBL/GenBank/DDBJ whole genome shotgun (WGS) entry which is preliminary data.</text>
</comment>
<dbReference type="InterPro" id="IPR005151">
    <property type="entry name" value="Tail-specific_protease"/>
</dbReference>
<evidence type="ECO:0000313" key="3">
    <source>
        <dbReference type="Proteomes" id="UP001597109"/>
    </source>
</evidence>
<dbReference type="InterPro" id="IPR029045">
    <property type="entry name" value="ClpP/crotonase-like_dom_sf"/>
</dbReference>
<dbReference type="EMBL" id="JBHTKI010000003">
    <property type="protein sequence ID" value="MFD1030256.1"/>
    <property type="molecule type" value="Genomic_DNA"/>
</dbReference>
<accession>A0ABW3LA37</accession>
<organism evidence="2 3">
    <name type="scientific">Metaplanococcus flavidus</name>
    <dbReference type="NCBI Taxonomy" id="569883"/>
    <lineage>
        <taxon>Bacteria</taxon>
        <taxon>Bacillati</taxon>
        <taxon>Bacillota</taxon>
        <taxon>Bacilli</taxon>
        <taxon>Bacillales</taxon>
        <taxon>Caryophanaceae</taxon>
        <taxon>Metaplanococcus</taxon>
    </lineage>
</organism>
<dbReference type="Gene3D" id="3.90.226.10">
    <property type="entry name" value="2-enoyl-CoA Hydratase, Chain A, domain 1"/>
    <property type="match status" value="1"/>
</dbReference>
<dbReference type="RefSeq" id="WP_144841326.1">
    <property type="nucleotide sequence ID" value="NZ_JBHTKI010000003.1"/>
</dbReference>
<proteinExistence type="predicted"/>